<sequence>MKKNHGKRWNKENVLINGVKTQNQWAKNKLNTTVKEPGINESGIEAKKKGY</sequence>
<evidence type="ECO:0000313" key="1">
    <source>
        <dbReference type="EMBL" id="MCY6958726.1"/>
    </source>
</evidence>
<organism evidence="1 2">
    <name type="scientific">Clostridium brassicae</name>
    <dbReference type="NCBI Taxonomy" id="2999072"/>
    <lineage>
        <taxon>Bacteria</taxon>
        <taxon>Bacillati</taxon>
        <taxon>Bacillota</taxon>
        <taxon>Clostridia</taxon>
        <taxon>Eubacteriales</taxon>
        <taxon>Clostridiaceae</taxon>
        <taxon>Clostridium</taxon>
    </lineage>
</organism>
<keyword evidence="2" id="KW-1185">Reference proteome</keyword>
<name>A0ABT4DC48_9CLOT</name>
<gene>
    <name evidence="1" type="ORF">OW729_08920</name>
</gene>
<dbReference type="RefSeq" id="WP_268061147.1">
    <property type="nucleotide sequence ID" value="NZ_JAPQFJ010000008.1"/>
</dbReference>
<reference evidence="1" key="1">
    <citation type="submission" date="2022-12" db="EMBL/GenBank/DDBJ databases">
        <title>Clostridium sp. nov., isolated from industrial wastewater.</title>
        <authorList>
            <person name="Jiayan W."/>
        </authorList>
    </citation>
    <scope>NUCLEOTIDE SEQUENCE</scope>
    <source>
        <strain evidence="1">ZC22-4</strain>
    </source>
</reference>
<comment type="caution">
    <text evidence="1">The sequence shown here is derived from an EMBL/GenBank/DDBJ whole genome shotgun (WGS) entry which is preliminary data.</text>
</comment>
<accession>A0ABT4DC48</accession>
<dbReference type="EMBL" id="JAPQFJ010000008">
    <property type="protein sequence ID" value="MCY6958726.1"/>
    <property type="molecule type" value="Genomic_DNA"/>
</dbReference>
<dbReference type="Proteomes" id="UP001144612">
    <property type="component" value="Unassembled WGS sequence"/>
</dbReference>
<protein>
    <submittedName>
        <fullName evidence="1">Uncharacterized protein</fullName>
    </submittedName>
</protein>
<evidence type="ECO:0000313" key="2">
    <source>
        <dbReference type="Proteomes" id="UP001144612"/>
    </source>
</evidence>
<proteinExistence type="predicted"/>